<evidence type="ECO:0000256" key="2">
    <source>
        <dbReference type="SAM" id="SignalP"/>
    </source>
</evidence>
<dbReference type="AlphaFoldDB" id="A0A0D2EB03"/>
<evidence type="ECO:0000313" key="3">
    <source>
        <dbReference type="EMBL" id="KIW51855.1"/>
    </source>
</evidence>
<name>A0A0D2EB03_9EURO</name>
<evidence type="ECO:0008006" key="5">
    <source>
        <dbReference type="Google" id="ProtNLM"/>
    </source>
</evidence>
<evidence type="ECO:0000313" key="4">
    <source>
        <dbReference type="Proteomes" id="UP000054342"/>
    </source>
</evidence>
<dbReference type="HOGENOM" id="CLU_1981632_0_0_1"/>
<gene>
    <name evidence="3" type="ORF">PV05_10538</name>
</gene>
<proteinExistence type="predicted"/>
<dbReference type="EMBL" id="KN847322">
    <property type="protein sequence ID" value="KIW51856.1"/>
    <property type="molecule type" value="Genomic_DNA"/>
</dbReference>
<evidence type="ECO:0000256" key="1">
    <source>
        <dbReference type="SAM" id="MobiDB-lite"/>
    </source>
</evidence>
<feature type="chain" id="PRO_5007395276" description="Secreted protein" evidence="2">
    <location>
        <begin position="22"/>
        <end position="126"/>
    </location>
</feature>
<feature type="signal peptide" evidence="2">
    <location>
        <begin position="1"/>
        <end position="21"/>
    </location>
</feature>
<accession>A0A0D2EB03</accession>
<dbReference type="Proteomes" id="UP000054342">
    <property type="component" value="Unassembled WGS sequence"/>
</dbReference>
<dbReference type="RefSeq" id="XP_013312440.1">
    <property type="nucleotide sequence ID" value="XM_013456986.1"/>
</dbReference>
<dbReference type="RefSeq" id="XP_013312439.1">
    <property type="nucleotide sequence ID" value="XM_013456985.1"/>
</dbReference>
<sequence length="126" mass="13981">MAVTKTVGALPIILTISPTCCHHCWSSCTRSSFAFTRHTCTPCSNQCISICRDGQVIKHTFRSGKSKPCRLATVSDRLPTTPQRSHAETEPWVGEKPSVGPKPDSICARTCILSSTTKHYRDYQRQ</sequence>
<organism evidence="3 4">
    <name type="scientific">Exophiala xenobiotica</name>
    <dbReference type="NCBI Taxonomy" id="348802"/>
    <lineage>
        <taxon>Eukaryota</taxon>
        <taxon>Fungi</taxon>
        <taxon>Dikarya</taxon>
        <taxon>Ascomycota</taxon>
        <taxon>Pezizomycotina</taxon>
        <taxon>Eurotiomycetes</taxon>
        <taxon>Chaetothyriomycetidae</taxon>
        <taxon>Chaetothyriales</taxon>
        <taxon>Herpotrichiellaceae</taxon>
        <taxon>Exophiala</taxon>
    </lineage>
</organism>
<feature type="region of interest" description="Disordered" evidence="1">
    <location>
        <begin position="78"/>
        <end position="101"/>
    </location>
</feature>
<dbReference type="GeneID" id="25332446"/>
<dbReference type="EMBL" id="KN847322">
    <property type="protein sequence ID" value="KIW51855.1"/>
    <property type="molecule type" value="Genomic_DNA"/>
</dbReference>
<reference evidence="3 4" key="1">
    <citation type="submission" date="2015-01" db="EMBL/GenBank/DDBJ databases">
        <title>The Genome Sequence of Exophiala xenobiotica CBS118157.</title>
        <authorList>
            <consortium name="The Broad Institute Genomics Platform"/>
            <person name="Cuomo C."/>
            <person name="de Hoog S."/>
            <person name="Gorbushina A."/>
            <person name="Stielow B."/>
            <person name="Teixiera M."/>
            <person name="Abouelleil A."/>
            <person name="Chapman S.B."/>
            <person name="Priest M."/>
            <person name="Young S.K."/>
            <person name="Wortman J."/>
            <person name="Nusbaum C."/>
            <person name="Birren B."/>
        </authorList>
    </citation>
    <scope>NUCLEOTIDE SEQUENCE [LARGE SCALE GENOMIC DNA]</scope>
    <source>
        <strain evidence="3 4">CBS 118157</strain>
    </source>
</reference>
<protein>
    <recommendedName>
        <fullName evidence="5">Secreted protein</fullName>
    </recommendedName>
</protein>
<keyword evidence="4" id="KW-1185">Reference proteome</keyword>
<keyword evidence="2" id="KW-0732">Signal</keyword>